<feature type="signal peptide" evidence="1">
    <location>
        <begin position="1"/>
        <end position="23"/>
    </location>
</feature>
<evidence type="ECO:0000256" key="1">
    <source>
        <dbReference type="SAM" id="SignalP"/>
    </source>
</evidence>
<evidence type="ECO:0000313" key="3">
    <source>
        <dbReference type="Proteomes" id="UP001165430"/>
    </source>
</evidence>
<keyword evidence="1" id="KW-0732">Signal</keyword>
<comment type="caution">
    <text evidence="2">The sequence shown here is derived from an EMBL/GenBank/DDBJ whole genome shotgun (WGS) entry which is preliminary data.</text>
</comment>
<reference evidence="2" key="1">
    <citation type="submission" date="2022-03" db="EMBL/GenBank/DDBJ databases">
        <title>De novo assembled genomes of Belliella spp. (Cyclobacteriaceae) strains.</title>
        <authorList>
            <person name="Szabo A."/>
            <person name="Korponai K."/>
            <person name="Felfoldi T."/>
        </authorList>
    </citation>
    <scope>NUCLEOTIDE SEQUENCE</scope>
    <source>
        <strain evidence="2">DSM 111903</strain>
    </source>
</reference>
<protein>
    <submittedName>
        <fullName evidence="2">Transporter</fullName>
    </submittedName>
</protein>
<dbReference type="RefSeq" id="WP_241411010.1">
    <property type="nucleotide sequence ID" value="NZ_JAKZGO010000005.1"/>
</dbReference>
<name>A0ABS9VA93_9BACT</name>
<organism evidence="2 3">
    <name type="scientific">Belliella alkalica</name>
    <dbReference type="NCBI Taxonomy" id="1730871"/>
    <lineage>
        <taxon>Bacteria</taxon>
        <taxon>Pseudomonadati</taxon>
        <taxon>Bacteroidota</taxon>
        <taxon>Cytophagia</taxon>
        <taxon>Cytophagales</taxon>
        <taxon>Cyclobacteriaceae</taxon>
        <taxon>Belliella</taxon>
    </lineage>
</organism>
<dbReference type="Proteomes" id="UP001165430">
    <property type="component" value="Unassembled WGS sequence"/>
</dbReference>
<keyword evidence="3" id="KW-1185">Reference proteome</keyword>
<sequence>MNKSLPIILGLIMSFFVQFKSNAQTPWDEVMMGKNEICIALIYEHSTWDKYWEGTRLRENANIGTLTRQMGMPMIALGLTSKVNIIASLPYIATKASGGTQVGQSGIQDLSVSAKVEWLQKRITGGRLLFLTNLHYSRPVGNYLSDYMPFSLGFGAPELGLRAIAGYKMDNGLVFRSSIAYLKRGQTEIERNYYYQNGSVYSQFMNVPDAFNFHAAIGYWFLENQLRLEATYQLLNCLSGDDIRAYNAPQPTNKMEVSQVGAWAQYYIKGRQGLGVLAYYNYAVGGRNMGQFSSLGLGLTYQLELTKK</sequence>
<accession>A0ABS9VA93</accession>
<gene>
    <name evidence="2" type="ORF">MM213_07600</name>
</gene>
<proteinExistence type="predicted"/>
<feature type="chain" id="PRO_5046978395" evidence="1">
    <location>
        <begin position="24"/>
        <end position="308"/>
    </location>
</feature>
<dbReference type="EMBL" id="JAKZGO010000005">
    <property type="protein sequence ID" value="MCH7413342.1"/>
    <property type="molecule type" value="Genomic_DNA"/>
</dbReference>
<evidence type="ECO:0000313" key="2">
    <source>
        <dbReference type="EMBL" id="MCH7413342.1"/>
    </source>
</evidence>